<dbReference type="EMBL" id="CP028519">
    <property type="protein sequence ID" value="AVY93339.1"/>
    <property type="molecule type" value="Genomic_DNA"/>
</dbReference>
<dbReference type="STRING" id="1122240.GCA_000620105_00585"/>
<evidence type="ECO:0000256" key="2">
    <source>
        <dbReference type="ARBA" id="ARBA00022801"/>
    </source>
</evidence>
<keyword evidence="2" id="KW-0378">Hydrolase</keyword>
<evidence type="ECO:0000313" key="3">
    <source>
        <dbReference type="EMBL" id="AVY93339.1"/>
    </source>
</evidence>
<dbReference type="GO" id="GO:0004185">
    <property type="term" value="F:serine-type carboxypeptidase activity"/>
    <property type="evidence" value="ECO:0007669"/>
    <property type="project" value="InterPro"/>
</dbReference>
<dbReference type="Pfam" id="PF02113">
    <property type="entry name" value="Peptidase_S13"/>
    <property type="match status" value="1"/>
</dbReference>
<dbReference type="OrthoDB" id="9802627at2"/>
<dbReference type="InterPro" id="IPR012338">
    <property type="entry name" value="Beta-lactam/transpept-like"/>
</dbReference>
<keyword evidence="3" id="KW-0121">Carboxypeptidase</keyword>
<dbReference type="InterPro" id="IPR000667">
    <property type="entry name" value="Peptidase_S13"/>
</dbReference>
<dbReference type="GO" id="GO:0000270">
    <property type="term" value="P:peptidoglycan metabolic process"/>
    <property type="evidence" value="ECO:0007669"/>
    <property type="project" value="TreeGrafter"/>
</dbReference>
<dbReference type="KEGG" id="maer:DAI18_04220"/>
<evidence type="ECO:0000256" key="1">
    <source>
        <dbReference type="ARBA" id="ARBA00006096"/>
    </source>
</evidence>
<dbReference type="PRINTS" id="PR00922">
    <property type="entry name" value="DADACBPTASE3"/>
</dbReference>
<dbReference type="PANTHER" id="PTHR30023">
    <property type="entry name" value="D-ALANYL-D-ALANINE CARBOXYPEPTIDASE"/>
    <property type="match status" value="1"/>
</dbReference>
<dbReference type="AlphaFoldDB" id="A0A2S0P7H7"/>
<keyword evidence="4" id="KW-1185">Reference proteome</keyword>
<evidence type="ECO:0000313" key="4">
    <source>
        <dbReference type="Proteomes" id="UP000244173"/>
    </source>
</evidence>
<gene>
    <name evidence="3" type="primary">dacB</name>
    <name evidence="3" type="ORF">DAI18_04220</name>
</gene>
<organism evidence="3 4">
    <name type="scientific">Microvirgula aerodenitrificans</name>
    <dbReference type="NCBI Taxonomy" id="57480"/>
    <lineage>
        <taxon>Bacteria</taxon>
        <taxon>Pseudomonadati</taxon>
        <taxon>Pseudomonadota</taxon>
        <taxon>Betaproteobacteria</taxon>
        <taxon>Neisseriales</taxon>
        <taxon>Aquaspirillaceae</taxon>
        <taxon>Microvirgula</taxon>
    </lineage>
</organism>
<sequence length="492" mass="51940">MHGYPLGKVPALRSDTRFSAFWLLPVSLLHRASCLLLSLLAVPALSAPLPPLGPIDAGTLALWVAPLDGGPPVYTHRADAAVNPASTMKLVTSFAALDTLGPDFHWQTGLYSSAPVNGTSLAGDLYWRGNGDPAFDFDALADLTGQLRDRGIRRIDGALLLDKSAFTSLGSSSEQDPDEGRTYQVGPDPLLTQYKTAAVRLYAGDSGWQVVLDPPLRGIDTRNRLTLTPGACTGGVGRHVSASAQERNLVLNGKVPAGCDGSVLYVPLLDHDTFQAAAFDAVWQERSGQTGLPVRRGNAPADARLLASHESPPLSEVLVGLNHYSNNVMARQVFLTLGASDGNGGDTVRNAEAAVRAALTRHGIDSRAFVFENGAGLSRRERVTAGALGELLRAAQRAPFWGEFAALLPRPGGAGTLHQRLPALAGRARFKTGTLNDVHALAGYLDAGGRRYALVAIVNASGIRNSALDSLVERIAAALDAQQVQDRPVAGR</sequence>
<dbReference type="SUPFAM" id="SSF56601">
    <property type="entry name" value="beta-lactamase/transpeptidase-like"/>
    <property type="match status" value="1"/>
</dbReference>
<dbReference type="GO" id="GO:0006508">
    <property type="term" value="P:proteolysis"/>
    <property type="evidence" value="ECO:0007669"/>
    <property type="project" value="InterPro"/>
</dbReference>
<name>A0A2S0P7H7_9NEIS</name>
<dbReference type="NCBIfam" id="TIGR00666">
    <property type="entry name" value="PBP4"/>
    <property type="match status" value="1"/>
</dbReference>
<dbReference type="Gene3D" id="3.40.710.10">
    <property type="entry name" value="DD-peptidase/beta-lactamase superfamily"/>
    <property type="match status" value="2"/>
</dbReference>
<proteinExistence type="inferred from homology"/>
<accession>A0A2S0P7H7</accession>
<protein>
    <submittedName>
        <fullName evidence="3">D-alanyl-D-alanine carboxypeptidase/D-alanyl-D-alanine-endopeptidase</fullName>
    </submittedName>
</protein>
<dbReference type="Proteomes" id="UP000244173">
    <property type="component" value="Chromosome"/>
</dbReference>
<comment type="similarity">
    <text evidence="1">Belongs to the peptidase S13 family.</text>
</comment>
<dbReference type="PANTHER" id="PTHR30023:SF0">
    <property type="entry name" value="PENICILLIN-SENSITIVE CARBOXYPEPTIDASE A"/>
    <property type="match status" value="1"/>
</dbReference>
<dbReference type="Gene3D" id="3.50.80.20">
    <property type="entry name" value="D-Ala-D-Ala carboxypeptidase C, peptidase S13"/>
    <property type="match status" value="1"/>
</dbReference>
<keyword evidence="3" id="KW-0645">Protease</keyword>
<reference evidence="3 4" key="1">
    <citation type="submission" date="2018-04" db="EMBL/GenBank/DDBJ databases">
        <title>Denitrifier Microvirgula.</title>
        <authorList>
            <person name="Anderson E."/>
            <person name="Jang J."/>
            <person name="Ishii S."/>
        </authorList>
    </citation>
    <scope>NUCLEOTIDE SEQUENCE [LARGE SCALE GENOMIC DNA]</scope>
    <source>
        <strain evidence="3 4">BE2.4</strain>
    </source>
</reference>